<dbReference type="SMART" id="SM00342">
    <property type="entry name" value="HTH_ARAC"/>
    <property type="match status" value="1"/>
</dbReference>
<evidence type="ECO:0000256" key="1">
    <source>
        <dbReference type="ARBA" id="ARBA00023015"/>
    </source>
</evidence>
<feature type="domain" description="HTH araC/xylS-type" evidence="4">
    <location>
        <begin position="210"/>
        <end position="308"/>
    </location>
</feature>
<reference evidence="6" key="1">
    <citation type="submission" date="2021-11" db="EMBL/GenBank/DDBJ databases">
        <title>Cultivation dependent microbiological survey of springs from the worlds oldest radium mine currently devoted to the extraction of radon-saturated water.</title>
        <authorList>
            <person name="Kapinusova G."/>
            <person name="Smrhova T."/>
            <person name="Strejcek M."/>
            <person name="Suman J."/>
            <person name="Jani K."/>
            <person name="Pajer P."/>
            <person name="Uhlik O."/>
        </authorList>
    </citation>
    <scope>NUCLEOTIDE SEQUENCE [LARGE SCALE GENOMIC DNA]</scope>
    <source>
        <strain evidence="6">J379</strain>
    </source>
</reference>
<evidence type="ECO:0000256" key="2">
    <source>
        <dbReference type="ARBA" id="ARBA00023125"/>
    </source>
</evidence>
<name>A0ABY5PFQ3_9ACTN</name>
<evidence type="ECO:0000313" key="6">
    <source>
        <dbReference type="Proteomes" id="UP001058860"/>
    </source>
</evidence>
<dbReference type="InterPro" id="IPR009057">
    <property type="entry name" value="Homeodomain-like_sf"/>
</dbReference>
<dbReference type="Pfam" id="PF12833">
    <property type="entry name" value="HTH_18"/>
    <property type="match status" value="1"/>
</dbReference>
<keyword evidence="2" id="KW-0238">DNA-binding</keyword>
<dbReference type="InterPro" id="IPR032783">
    <property type="entry name" value="AraC_lig"/>
</dbReference>
<evidence type="ECO:0000259" key="4">
    <source>
        <dbReference type="PROSITE" id="PS01124"/>
    </source>
</evidence>
<evidence type="ECO:0000256" key="3">
    <source>
        <dbReference type="ARBA" id="ARBA00023163"/>
    </source>
</evidence>
<dbReference type="Pfam" id="PF12852">
    <property type="entry name" value="Cupin_6"/>
    <property type="match status" value="1"/>
</dbReference>
<dbReference type="Gene3D" id="1.10.10.60">
    <property type="entry name" value="Homeodomain-like"/>
    <property type="match status" value="2"/>
</dbReference>
<dbReference type="EMBL" id="CP088295">
    <property type="protein sequence ID" value="UUY03232.1"/>
    <property type="molecule type" value="Genomic_DNA"/>
</dbReference>
<dbReference type="InterPro" id="IPR018060">
    <property type="entry name" value="HTH_AraC"/>
</dbReference>
<dbReference type="PANTHER" id="PTHR46796">
    <property type="entry name" value="HTH-TYPE TRANSCRIPTIONAL ACTIVATOR RHAS-RELATED"/>
    <property type="match status" value="1"/>
</dbReference>
<accession>A0ABY5PFQ3</accession>
<gene>
    <name evidence="5" type="ORF">LRS13_21565</name>
</gene>
<keyword evidence="6" id="KW-1185">Reference proteome</keyword>
<evidence type="ECO:0000313" key="5">
    <source>
        <dbReference type="EMBL" id="UUY03232.1"/>
    </source>
</evidence>
<organism evidence="5 6">
    <name type="scientific">Svornostia abyssi</name>
    <dbReference type="NCBI Taxonomy" id="2898438"/>
    <lineage>
        <taxon>Bacteria</taxon>
        <taxon>Bacillati</taxon>
        <taxon>Actinomycetota</taxon>
        <taxon>Thermoleophilia</taxon>
        <taxon>Solirubrobacterales</taxon>
        <taxon>Baekduiaceae</taxon>
        <taxon>Svornostia</taxon>
    </lineage>
</organism>
<keyword evidence="1" id="KW-0805">Transcription regulation</keyword>
<dbReference type="PROSITE" id="PS01124">
    <property type="entry name" value="HTH_ARAC_FAMILY_2"/>
    <property type="match status" value="1"/>
</dbReference>
<dbReference type="PANTHER" id="PTHR46796:SF13">
    <property type="entry name" value="HTH-TYPE TRANSCRIPTIONAL ACTIVATOR RHAS"/>
    <property type="match status" value="1"/>
</dbReference>
<dbReference type="Proteomes" id="UP001058860">
    <property type="component" value="Chromosome"/>
</dbReference>
<dbReference type="PROSITE" id="PS00041">
    <property type="entry name" value="HTH_ARAC_FAMILY_1"/>
    <property type="match status" value="1"/>
</dbReference>
<keyword evidence="3" id="KW-0804">Transcription</keyword>
<dbReference type="InterPro" id="IPR050204">
    <property type="entry name" value="AraC_XylS_family_regulators"/>
</dbReference>
<proteinExistence type="predicted"/>
<dbReference type="SUPFAM" id="SSF46689">
    <property type="entry name" value="Homeodomain-like"/>
    <property type="match status" value="2"/>
</dbReference>
<sequence>MRSSRPVDVLVDLLERSRARGAAFAFSAMTAPWGLNFPATYEMGIHAIVAGAVTLEPEHGEPLQLVAGDLALVRGDVAHQLAHAPGADCMSLPAFLETGAVPGSPRRYANGDGAPDAEFFCGAYLFSGDLCASLLAELPPVAHVRPHAGGSLRLALDLLAREMARDAPGQQTILDRLLDVVLVHALREIFARDLGTAPAWFRALDDPEVGAALRAVHGDPAAGWTVGTLAAQVGLSRAAFARRFAQLVGEPPLEYVTSWRMALARERLRDTDDGLAAIAHDVGYASEFAFAAAFKRRHGVAPGRWRTQSREARDRQAVPA</sequence>
<dbReference type="InterPro" id="IPR018062">
    <property type="entry name" value="HTH_AraC-typ_CS"/>
</dbReference>
<dbReference type="RefSeq" id="WP_353863744.1">
    <property type="nucleotide sequence ID" value="NZ_CP088295.1"/>
</dbReference>
<protein>
    <submittedName>
        <fullName evidence="5">AraC family transcriptional regulator</fullName>
    </submittedName>
</protein>